<evidence type="ECO:0000256" key="4">
    <source>
        <dbReference type="ARBA" id="ARBA00022737"/>
    </source>
</evidence>
<dbReference type="STRING" id="34691.A0A182X4S7"/>
<dbReference type="PANTHER" id="PTHR24394:SF48">
    <property type="entry name" value="ZINC FINGER PROTEIN 771"/>
    <property type="match status" value="1"/>
</dbReference>
<dbReference type="GO" id="GO:0003677">
    <property type="term" value="F:DNA binding"/>
    <property type="evidence" value="ECO:0007669"/>
    <property type="project" value="UniProtKB-KW"/>
</dbReference>
<dbReference type="GO" id="GO:0008270">
    <property type="term" value="F:zinc ion binding"/>
    <property type="evidence" value="ECO:0007669"/>
    <property type="project" value="UniProtKB-KW"/>
</dbReference>
<evidence type="ECO:0000256" key="5">
    <source>
        <dbReference type="ARBA" id="ARBA00022771"/>
    </source>
</evidence>
<dbReference type="SUPFAM" id="SSF57667">
    <property type="entry name" value="beta-beta-alpha zinc fingers"/>
    <property type="match status" value="1"/>
</dbReference>
<dbReference type="SMART" id="SM00355">
    <property type="entry name" value="ZnF_C2H2"/>
    <property type="match status" value="2"/>
</dbReference>
<evidence type="ECO:0000256" key="8">
    <source>
        <dbReference type="ARBA" id="ARBA00023125"/>
    </source>
</evidence>
<keyword evidence="9" id="KW-0804">Transcription</keyword>
<proteinExistence type="inferred from homology"/>
<evidence type="ECO:0000256" key="10">
    <source>
        <dbReference type="ARBA" id="ARBA00023242"/>
    </source>
</evidence>
<evidence type="ECO:0000313" key="13">
    <source>
        <dbReference type="EnsemblMetazoa" id="AQUA004805-PA"/>
    </source>
</evidence>
<evidence type="ECO:0000256" key="7">
    <source>
        <dbReference type="ARBA" id="ARBA00023015"/>
    </source>
</evidence>
<evidence type="ECO:0000256" key="3">
    <source>
        <dbReference type="ARBA" id="ARBA00022723"/>
    </source>
</evidence>
<dbReference type="GO" id="GO:0005634">
    <property type="term" value="C:nucleus"/>
    <property type="evidence" value="ECO:0007669"/>
    <property type="project" value="UniProtKB-SubCell"/>
</dbReference>
<evidence type="ECO:0000256" key="11">
    <source>
        <dbReference type="PROSITE-ProRule" id="PRU00042"/>
    </source>
</evidence>
<accession>A0A182X4S7</accession>
<keyword evidence="7" id="KW-0805">Transcription regulation</keyword>
<evidence type="ECO:0000256" key="2">
    <source>
        <dbReference type="ARBA" id="ARBA00006991"/>
    </source>
</evidence>
<reference evidence="13" key="1">
    <citation type="submission" date="2020-05" db="UniProtKB">
        <authorList>
            <consortium name="EnsemblMetazoa"/>
        </authorList>
    </citation>
    <scope>IDENTIFICATION</scope>
    <source>
        <strain evidence="13">SANGQUA</strain>
    </source>
</reference>
<feature type="domain" description="C2H2-type" evidence="12">
    <location>
        <begin position="42"/>
        <end position="69"/>
    </location>
</feature>
<evidence type="ECO:0000313" key="14">
    <source>
        <dbReference type="Proteomes" id="UP000076407"/>
    </source>
</evidence>
<dbReference type="Proteomes" id="UP000076407">
    <property type="component" value="Unassembled WGS sequence"/>
</dbReference>
<dbReference type="FunFam" id="3.30.160.60:FF:001506">
    <property type="entry name" value="Zinc finger protein"/>
    <property type="match status" value="1"/>
</dbReference>
<dbReference type="VEuPathDB" id="VectorBase:AQUA004805"/>
<keyword evidence="6" id="KW-0862">Zinc</keyword>
<dbReference type="InterPro" id="IPR013087">
    <property type="entry name" value="Znf_C2H2_type"/>
</dbReference>
<sequence>MSQQAVESGGEKPFNCNFCDKQFRQLSTLSNHKKIHTGEKPFECSVCGKQFRQSSTLNSHIRIHSDDKFCKPSQTEPRSMVALNGGLNLKDEDVKPFFAMM</sequence>
<dbReference type="GO" id="GO:0000981">
    <property type="term" value="F:DNA-binding transcription factor activity, RNA polymerase II-specific"/>
    <property type="evidence" value="ECO:0007669"/>
    <property type="project" value="TreeGrafter"/>
</dbReference>
<evidence type="ECO:0000256" key="9">
    <source>
        <dbReference type="ARBA" id="ARBA00023163"/>
    </source>
</evidence>
<dbReference type="PROSITE" id="PS00028">
    <property type="entry name" value="ZINC_FINGER_C2H2_1"/>
    <property type="match status" value="2"/>
</dbReference>
<keyword evidence="3" id="KW-0479">Metal-binding</keyword>
<name>A0A182X4S7_ANOQN</name>
<dbReference type="AlphaFoldDB" id="A0A182X4S7"/>
<dbReference type="PANTHER" id="PTHR24394">
    <property type="entry name" value="ZINC FINGER PROTEIN"/>
    <property type="match status" value="1"/>
</dbReference>
<comment type="subcellular location">
    <subcellularLocation>
        <location evidence="1">Nucleus</location>
    </subcellularLocation>
</comment>
<dbReference type="FunFam" id="3.30.160.60:FF:000621">
    <property type="entry name" value="FLT3-interacting zinc finger 1"/>
    <property type="match status" value="1"/>
</dbReference>
<organism evidence="13 14">
    <name type="scientific">Anopheles quadriannulatus</name>
    <name type="common">Mosquito</name>
    <dbReference type="NCBI Taxonomy" id="34691"/>
    <lineage>
        <taxon>Eukaryota</taxon>
        <taxon>Metazoa</taxon>
        <taxon>Ecdysozoa</taxon>
        <taxon>Arthropoda</taxon>
        <taxon>Hexapoda</taxon>
        <taxon>Insecta</taxon>
        <taxon>Pterygota</taxon>
        <taxon>Neoptera</taxon>
        <taxon>Endopterygota</taxon>
        <taxon>Diptera</taxon>
        <taxon>Nematocera</taxon>
        <taxon>Culicoidea</taxon>
        <taxon>Culicidae</taxon>
        <taxon>Anophelinae</taxon>
        <taxon>Anopheles</taxon>
    </lineage>
</organism>
<dbReference type="InterPro" id="IPR036236">
    <property type="entry name" value="Znf_C2H2_sf"/>
</dbReference>
<dbReference type="EnsemblMetazoa" id="AQUA004805-RA">
    <property type="protein sequence ID" value="AQUA004805-PA"/>
    <property type="gene ID" value="AQUA004805"/>
</dbReference>
<dbReference type="Pfam" id="PF00096">
    <property type="entry name" value="zf-C2H2"/>
    <property type="match status" value="2"/>
</dbReference>
<evidence type="ECO:0000256" key="6">
    <source>
        <dbReference type="ARBA" id="ARBA00022833"/>
    </source>
</evidence>
<evidence type="ECO:0000259" key="12">
    <source>
        <dbReference type="PROSITE" id="PS50157"/>
    </source>
</evidence>
<keyword evidence="14" id="KW-1185">Reference proteome</keyword>
<keyword evidence="10" id="KW-0539">Nucleus</keyword>
<keyword evidence="5 11" id="KW-0863">Zinc-finger</keyword>
<keyword evidence="4" id="KW-0677">Repeat</keyword>
<protein>
    <recommendedName>
        <fullName evidence="12">C2H2-type domain-containing protein</fullName>
    </recommendedName>
</protein>
<dbReference type="Gene3D" id="3.30.160.60">
    <property type="entry name" value="Classic Zinc Finger"/>
    <property type="match status" value="2"/>
</dbReference>
<dbReference type="PROSITE" id="PS50157">
    <property type="entry name" value="ZINC_FINGER_C2H2_2"/>
    <property type="match status" value="2"/>
</dbReference>
<keyword evidence="8" id="KW-0238">DNA-binding</keyword>
<evidence type="ECO:0000256" key="1">
    <source>
        <dbReference type="ARBA" id="ARBA00004123"/>
    </source>
</evidence>
<feature type="domain" description="C2H2-type" evidence="12">
    <location>
        <begin position="14"/>
        <end position="41"/>
    </location>
</feature>
<comment type="similarity">
    <text evidence="2">Belongs to the krueppel C2H2-type zinc-finger protein family.</text>
</comment>